<accession>A0ABV5JPK3</accession>
<gene>
    <name evidence="3" type="ORF">ACFFVD_02560</name>
</gene>
<dbReference type="EMBL" id="JBHMDY010000001">
    <property type="protein sequence ID" value="MFB9258674.1"/>
    <property type="molecule type" value="Genomic_DNA"/>
</dbReference>
<proteinExistence type="predicted"/>
<dbReference type="Pfam" id="PF18726">
    <property type="entry name" value="HEPN_SAV_6107"/>
    <property type="match status" value="1"/>
</dbReference>
<dbReference type="Proteomes" id="UP001589700">
    <property type="component" value="Unassembled WGS sequence"/>
</dbReference>
<feature type="region of interest" description="Disordered" evidence="1">
    <location>
        <begin position="1"/>
        <end position="56"/>
    </location>
</feature>
<dbReference type="RefSeq" id="WP_182631701.1">
    <property type="nucleotide sequence ID" value="NZ_JAALDM010000076.1"/>
</dbReference>
<protein>
    <submittedName>
        <fullName evidence="3">SAV_6107 family HEPN domain-containing protein</fullName>
    </submittedName>
</protein>
<evidence type="ECO:0000313" key="4">
    <source>
        <dbReference type="Proteomes" id="UP001589700"/>
    </source>
</evidence>
<evidence type="ECO:0000259" key="2">
    <source>
        <dbReference type="Pfam" id="PF18726"/>
    </source>
</evidence>
<sequence length="155" mass="16903">MDNVSGLRVAGGGASRAFERRTPNSRESHEEAPPTRAPLLRAERAEAHRGRAVSASTPEERFVESYRAARYAAGALLLPRGRKRGPSDVWHRLGDEIPELREWAVAFGGYSTLAAAVEDGLPRTVSPRMADDFLWAVGRFLDLVDQRLGVLGPAA</sequence>
<feature type="domain" description="SAV-6107-like HEPN" evidence="2">
    <location>
        <begin position="52"/>
        <end position="144"/>
    </location>
</feature>
<name>A0ABV5JPK3_9ACTN</name>
<dbReference type="InterPro" id="IPR040891">
    <property type="entry name" value="HEPN_SAV_6107"/>
</dbReference>
<keyword evidence="4" id="KW-1185">Reference proteome</keyword>
<evidence type="ECO:0000256" key="1">
    <source>
        <dbReference type="SAM" id="MobiDB-lite"/>
    </source>
</evidence>
<feature type="compositionally biased region" description="Basic and acidic residues" evidence="1">
    <location>
        <begin position="17"/>
        <end position="33"/>
    </location>
</feature>
<organism evidence="3 4">
    <name type="scientific">Dietzia aerolata</name>
    <dbReference type="NCBI Taxonomy" id="595984"/>
    <lineage>
        <taxon>Bacteria</taxon>
        <taxon>Bacillati</taxon>
        <taxon>Actinomycetota</taxon>
        <taxon>Actinomycetes</taxon>
        <taxon>Mycobacteriales</taxon>
        <taxon>Dietziaceae</taxon>
        <taxon>Dietzia</taxon>
    </lineage>
</organism>
<comment type="caution">
    <text evidence="3">The sequence shown here is derived from an EMBL/GenBank/DDBJ whole genome shotgun (WGS) entry which is preliminary data.</text>
</comment>
<evidence type="ECO:0000313" key="3">
    <source>
        <dbReference type="EMBL" id="MFB9258674.1"/>
    </source>
</evidence>
<reference evidence="3 4" key="1">
    <citation type="submission" date="2024-09" db="EMBL/GenBank/DDBJ databases">
        <authorList>
            <person name="Sun Q."/>
            <person name="Mori K."/>
        </authorList>
    </citation>
    <scope>NUCLEOTIDE SEQUENCE [LARGE SCALE GENOMIC DNA]</scope>
    <source>
        <strain evidence="3 4">CCM 7659</strain>
    </source>
</reference>